<dbReference type="InterPro" id="IPR054399">
    <property type="entry name" value="Fervidolysin-like_N_prodom"/>
</dbReference>
<accession>A0A2V2N1I0</accession>
<gene>
    <name evidence="9" type="ORF">DK846_14965</name>
</gene>
<dbReference type="FunFam" id="2.60.40.10:FF:000270">
    <property type="entry name" value="Cell surface protein"/>
    <property type="match status" value="1"/>
</dbReference>
<dbReference type="InterPro" id="IPR000601">
    <property type="entry name" value="PKD_dom"/>
</dbReference>
<dbReference type="AlphaFoldDB" id="A0A2V2N1I0"/>
<evidence type="ECO:0000256" key="5">
    <source>
        <dbReference type="PIRSR" id="PIRSR615500-1"/>
    </source>
</evidence>
<keyword evidence="10" id="KW-1185">Reference proteome</keyword>
<dbReference type="PROSITE" id="PS00137">
    <property type="entry name" value="SUBTILASE_HIS"/>
    <property type="match status" value="1"/>
</dbReference>
<dbReference type="InterPro" id="IPR023827">
    <property type="entry name" value="Peptidase_S8_Asp-AS"/>
</dbReference>
<feature type="active site" description="Charge relay system" evidence="5 6">
    <location>
        <position position="407"/>
    </location>
</feature>
<evidence type="ECO:0000256" key="2">
    <source>
        <dbReference type="ARBA" id="ARBA00022670"/>
    </source>
</evidence>
<dbReference type="GO" id="GO:0004252">
    <property type="term" value="F:serine-type endopeptidase activity"/>
    <property type="evidence" value="ECO:0007669"/>
    <property type="project" value="UniProtKB-UniRule"/>
</dbReference>
<dbReference type="RefSeq" id="WP_109969807.1">
    <property type="nucleotide sequence ID" value="NZ_CP176093.1"/>
</dbReference>
<dbReference type="InterPro" id="IPR022409">
    <property type="entry name" value="PKD/Chitinase_dom"/>
</dbReference>
<dbReference type="InterPro" id="IPR022398">
    <property type="entry name" value="Peptidase_S8_His-AS"/>
</dbReference>
<dbReference type="CDD" id="cd00146">
    <property type="entry name" value="PKD"/>
    <property type="match status" value="1"/>
</dbReference>
<name>A0A2V2N1I0_9EURY</name>
<dbReference type="EMBL" id="QGMY01000014">
    <property type="protein sequence ID" value="PWR70378.1"/>
    <property type="molecule type" value="Genomic_DNA"/>
</dbReference>
<dbReference type="Pfam" id="PF18911">
    <property type="entry name" value="PKD_4"/>
    <property type="match status" value="1"/>
</dbReference>
<reference evidence="9 10" key="1">
    <citation type="submission" date="2018-05" db="EMBL/GenBank/DDBJ databases">
        <title>Draft genome of Methanospirillum lacunae Ki8-1.</title>
        <authorList>
            <person name="Dueholm M.S."/>
            <person name="Nielsen P.H."/>
            <person name="Bakmann L.F."/>
            <person name="Otzen D.E."/>
        </authorList>
    </citation>
    <scope>NUCLEOTIDE SEQUENCE [LARGE SCALE GENOMIC DNA]</scope>
    <source>
        <strain evidence="9 10">Ki8-1</strain>
    </source>
</reference>
<evidence type="ECO:0000313" key="9">
    <source>
        <dbReference type="EMBL" id="PWR70378.1"/>
    </source>
</evidence>
<organism evidence="9 10">
    <name type="scientific">Methanospirillum lacunae</name>
    <dbReference type="NCBI Taxonomy" id="668570"/>
    <lineage>
        <taxon>Archaea</taxon>
        <taxon>Methanobacteriati</taxon>
        <taxon>Methanobacteriota</taxon>
        <taxon>Stenosarchaea group</taxon>
        <taxon>Methanomicrobia</taxon>
        <taxon>Methanomicrobiales</taxon>
        <taxon>Methanospirillaceae</taxon>
        <taxon>Methanospirillum</taxon>
    </lineage>
</organism>
<evidence type="ECO:0000256" key="6">
    <source>
        <dbReference type="PROSITE-ProRule" id="PRU01240"/>
    </source>
</evidence>
<feature type="active site" description="Charge relay system" evidence="5 6">
    <location>
        <position position="217"/>
    </location>
</feature>
<dbReference type="CDD" id="cd07473">
    <property type="entry name" value="Peptidases_S8_Subtilisin_like"/>
    <property type="match status" value="1"/>
</dbReference>
<dbReference type="InterPro" id="IPR034204">
    <property type="entry name" value="PfSUB1-like_cat_dom"/>
</dbReference>
<evidence type="ECO:0000313" key="10">
    <source>
        <dbReference type="Proteomes" id="UP000245657"/>
    </source>
</evidence>
<dbReference type="PANTHER" id="PTHR43399">
    <property type="entry name" value="SUBTILISIN-RELATED"/>
    <property type="match status" value="1"/>
</dbReference>
<dbReference type="InterPro" id="IPR013783">
    <property type="entry name" value="Ig-like_fold"/>
</dbReference>
<dbReference type="InterPro" id="IPR051048">
    <property type="entry name" value="Peptidase_S8/S53_subtilisin"/>
</dbReference>
<dbReference type="SUPFAM" id="SSF52743">
    <property type="entry name" value="Subtilisin-like"/>
    <property type="match status" value="1"/>
</dbReference>
<dbReference type="Proteomes" id="UP000245657">
    <property type="component" value="Unassembled WGS sequence"/>
</dbReference>
<dbReference type="PROSITE" id="PS00138">
    <property type="entry name" value="SUBTILASE_SER"/>
    <property type="match status" value="1"/>
</dbReference>
<dbReference type="PANTHER" id="PTHR43399:SF4">
    <property type="entry name" value="CELL WALL-ASSOCIATED PROTEASE"/>
    <property type="match status" value="1"/>
</dbReference>
<dbReference type="OrthoDB" id="112449at2157"/>
<dbReference type="GO" id="GO:0006508">
    <property type="term" value="P:proteolysis"/>
    <property type="evidence" value="ECO:0007669"/>
    <property type="project" value="UniProtKB-KW"/>
</dbReference>
<feature type="domain" description="PKD" evidence="8">
    <location>
        <begin position="469"/>
        <end position="535"/>
    </location>
</feature>
<dbReference type="Gene3D" id="3.40.50.200">
    <property type="entry name" value="Peptidase S8/S53 domain"/>
    <property type="match status" value="1"/>
</dbReference>
<dbReference type="Gene3D" id="2.60.40.10">
    <property type="entry name" value="Immunoglobulins"/>
    <property type="match status" value="1"/>
</dbReference>
<dbReference type="SMART" id="SM00089">
    <property type="entry name" value="PKD"/>
    <property type="match status" value="1"/>
</dbReference>
<dbReference type="Pfam" id="PF00082">
    <property type="entry name" value="Peptidase_S8"/>
    <property type="match status" value="1"/>
</dbReference>
<evidence type="ECO:0000256" key="4">
    <source>
        <dbReference type="ARBA" id="ARBA00022825"/>
    </source>
</evidence>
<comment type="similarity">
    <text evidence="1 6 7">Belongs to the peptidase S8 family.</text>
</comment>
<dbReference type="PRINTS" id="PR00723">
    <property type="entry name" value="SUBTILISIN"/>
</dbReference>
<proteinExistence type="inferred from homology"/>
<dbReference type="PROSITE" id="PS50093">
    <property type="entry name" value="PKD"/>
    <property type="match status" value="1"/>
</dbReference>
<feature type="active site" description="Charge relay system" evidence="5 6">
    <location>
        <position position="250"/>
    </location>
</feature>
<protein>
    <submittedName>
        <fullName evidence="9">Peptidase S8/S53 subtilisin kexin sedolisin</fullName>
    </submittedName>
</protein>
<keyword evidence="3 6" id="KW-0378">Hydrolase</keyword>
<evidence type="ECO:0000256" key="7">
    <source>
        <dbReference type="RuleBase" id="RU003355"/>
    </source>
</evidence>
<dbReference type="InterPro" id="IPR015500">
    <property type="entry name" value="Peptidase_S8_subtilisin-rel"/>
</dbReference>
<keyword evidence="2 6" id="KW-0645">Protease</keyword>
<dbReference type="Pfam" id="PF22148">
    <property type="entry name" value="Fervidolysin_NPro-like"/>
    <property type="match status" value="1"/>
</dbReference>
<dbReference type="PROSITE" id="PS00136">
    <property type="entry name" value="SUBTILASE_ASP"/>
    <property type="match status" value="1"/>
</dbReference>
<keyword evidence="4 6" id="KW-0720">Serine protease</keyword>
<dbReference type="InterPro" id="IPR035986">
    <property type="entry name" value="PKD_dom_sf"/>
</dbReference>
<dbReference type="InterPro" id="IPR000209">
    <property type="entry name" value="Peptidase_S8/S53_dom"/>
</dbReference>
<evidence type="ECO:0000259" key="8">
    <source>
        <dbReference type="PROSITE" id="PS50093"/>
    </source>
</evidence>
<comment type="caution">
    <text evidence="9">The sequence shown here is derived from an EMBL/GenBank/DDBJ whole genome shotgun (WGS) entry which is preliminary data.</text>
</comment>
<evidence type="ECO:0000256" key="1">
    <source>
        <dbReference type="ARBA" id="ARBA00011073"/>
    </source>
</evidence>
<dbReference type="InterPro" id="IPR023828">
    <property type="entry name" value="Peptidase_S8_Ser-AS"/>
</dbReference>
<dbReference type="InterPro" id="IPR036852">
    <property type="entry name" value="Peptidase_S8/S53_dom_sf"/>
</dbReference>
<dbReference type="PROSITE" id="PS51892">
    <property type="entry name" value="SUBTILASE"/>
    <property type="match status" value="1"/>
</dbReference>
<evidence type="ECO:0000256" key="3">
    <source>
        <dbReference type="ARBA" id="ARBA00022801"/>
    </source>
</evidence>
<dbReference type="SUPFAM" id="SSF49299">
    <property type="entry name" value="PKD domain"/>
    <property type="match status" value="1"/>
</dbReference>
<dbReference type="GeneID" id="97547595"/>
<sequence length="535" mass="56500">MKPNWIAYTNVLFIFLLFIQFAIWPTAGVLNQTGTSNISINNTIPANTTNSSYASDRVIVKYRSNVISALGSVEPVSESVNSAIGANIIKNDTELGISGLQVVELSGNKSVSDAITQYEQNPLIEYAEPDYIVHIIDPEPVNTNNLSISAQEASSGDNSVSSSIIPNDTYFYRLYGMHNTGQAFYGSLSGTTDDDVDAPEAWSYSTGSSNVIVAVVDTGVQTDHPDLSGNVLSGYNFITDTAGQTDDNGHGTHCAGTIGAIGNNGKGVAGVCWNVTILPCKFLDSSGYGYTSDAIEAINYAKGKGASIISNSWGGGSYSSSLKYAIENSGALVVCAAGNDGVNTDSDPQYPSCYDSSNIVSVAATDWNDNLAYFSNYGSTTVDVAAPGDYIYSTLKGSTYSFKSGTSMATPMVSGIAALMKSANSSLTVSQMKTTIMNTVDTRSSLTGTCITGGRVNAYQAVKSVYTPLQARFFGIPGTVVNPLSIQFHDASTGDPTGWLWNFGDGNSSTSQNPSHTYYTPGNFTVQLTVNNSRE</sequence>